<evidence type="ECO:0000313" key="2">
    <source>
        <dbReference type="Proteomes" id="UP000263268"/>
    </source>
</evidence>
<organism evidence="1 2">
    <name type="scientific">Xanthomarina gelatinilytica</name>
    <dbReference type="NCBI Taxonomy" id="1137281"/>
    <lineage>
        <taxon>Bacteria</taxon>
        <taxon>Pseudomonadati</taxon>
        <taxon>Bacteroidota</taxon>
        <taxon>Flavobacteriia</taxon>
        <taxon>Flavobacteriales</taxon>
        <taxon>Flavobacteriaceae</taxon>
        <taxon>Xanthomarina</taxon>
    </lineage>
</organism>
<evidence type="ECO:0000313" key="1">
    <source>
        <dbReference type="EMBL" id="HCY82448.1"/>
    </source>
</evidence>
<dbReference type="Gene3D" id="2.40.30.290">
    <property type="match status" value="1"/>
</dbReference>
<gene>
    <name evidence="1" type="ORF">DHV22_13035</name>
</gene>
<dbReference type="AlphaFoldDB" id="A0A3D6BU06"/>
<sequence length="201" mass="21845">MSGAFPTTDFNALNLKNNQKTLVSTTDSGKTFRRQIDGQRWSFTVSCPLKTRSNFAPIMAFIVKQRSQKENFTITFPLDALGSETGTVKVNGAHSAGDTTITVDGHAGDTAGSFKAGDLIKFSGHSKVYMIVADVTPSSNASTLTIEPPLTTALSDNETLTYDSIPFTVHLQTDLQEFETNANDKDGNLLFSYEFDVIESI</sequence>
<protein>
    <submittedName>
        <fullName evidence="1">Uncharacterized protein</fullName>
    </submittedName>
</protein>
<comment type="caution">
    <text evidence="1">The sequence shown here is derived from an EMBL/GenBank/DDBJ whole genome shotgun (WGS) entry which is preliminary data.</text>
</comment>
<name>A0A3D6BU06_9FLAO</name>
<accession>A0A3D6BU06</accession>
<dbReference type="EMBL" id="DPRK01000208">
    <property type="protein sequence ID" value="HCY82448.1"/>
    <property type="molecule type" value="Genomic_DNA"/>
</dbReference>
<dbReference type="Proteomes" id="UP000263268">
    <property type="component" value="Unassembled WGS sequence"/>
</dbReference>
<reference evidence="1 2" key="1">
    <citation type="journal article" date="2018" name="Nat. Biotechnol.">
        <title>A standardized bacterial taxonomy based on genome phylogeny substantially revises the tree of life.</title>
        <authorList>
            <person name="Parks D.H."/>
            <person name="Chuvochina M."/>
            <person name="Waite D.W."/>
            <person name="Rinke C."/>
            <person name="Skarshewski A."/>
            <person name="Chaumeil P.A."/>
            <person name="Hugenholtz P."/>
        </authorList>
    </citation>
    <scope>NUCLEOTIDE SEQUENCE [LARGE SCALE GENOMIC DNA]</scope>
    <source>
        <strain evidence="1">UBA10227</strain>
    </source>
</reference>
<dbReference type="Gene3D" id="3.30.200.190">
    <property type="match status" value="1"/>
</dbReference>
<proteinExistence type="predicted"/>